<comment type="pathway">
    <text evidence="2">Glycan biosynthesis; alginate biosynthesis.</text>
</comment>
<dbReference type="InterPro" id="IPR031811">
    <property type="entry name" value="ALGX/ALGJ_SGNH-like"/>
</dbReference>
<dbReference type="EMBL" id="CADIJX010000005">
    <property type="protein sequence ID" value="CAB3673037.1"/>
    <property type="molecule type" value="Genomic_DNA"/>
</dbReference>
<evidence type="ECO:0000313" key="9">
    <source>
        <dbReference type="EMBL" id="CAB3673037.1"/>
    </source>
</evidence>
<gene>
    <name evidence="9" type="ORF">LMG3431_03951</name>
</gene>
<keyword evidence="4 7" id="KW-0732">Signal</keyword>
<evidence type="ECO:0000259" key="8">
    <source>
        <dbReference type="Pfam" id="PF16822"/>
    </source>
</evidence>
<dbReference type="GO" id="GO:0042121">
    <property type="term" value="P:alginic acid biosynthetic process"/>
    <property type="evidence" value="ECO:0007669"/>
    <property type="project" value="UniProtKB-UniPathway"/>
</dbReference>
<dbReference type="GO" id="GO:0042597">
    <property type="term" value="C:periplasmic space"/>
    <property type="evidence" value="ECO:0007669"/>
    <property type="project" value="UniProtKB-SubCell"/>
</dbReference>
<evidence type="ECO:0000256" key="4">
    <source>
        <dbReference type="ARBA" id="ARBA00022729"/>
    </source>
</evidence>
<dbReference type="Proteomes" id="UP000494108">
    <property type="component" value="Unassembled WGS sequence"/>
</dbReference>
<feature type="chain" id="PRO_5028923042" description="AlgX/AlgJ SGNH hydrolase-like domain-containing protein" evidence="7">
    <location>
        <begin position="30"/>
        <end position="329"/>
    </location>
</feature>
<feature type="domain" description="AlgX/AlgJ SGNH hydrolase-like" evidence="8">
    <location>
        <begin position="36"/>
        <end position="295"/>
    </location>
</feature>
<sequence>MQTTAPIARRLACTLSAALLAIAGAAVHAQDASSIVIQGKDNWLFPGWGSLTQVDMRGIDASTQLVRETRDALAAKGIQLEVLVLPDKTLFYQDKLPDGKSLSADVKKRYQTIQDKLKQAGVSTFDDEAVLKRIKDAGKDVFYRTDQHWTQAAADATAEALAQRIKQDVKTLAGKPGTGMPLGSVVNERRYGDLAELFLTPDQRKQAGRETFTVRRQAENQSLLDDAPAPVHVTGHSMVQPYFGFPQKLSNVLDRPVSVNWKPGNVGQWIMLLEYLESPAFKQNKPQVLVWQMFEPTFAQGPDAKGLWDNASIMSTDTWRSRMKAAIGQ</sequence>
<evidence type="ECO:0000313" key="10">
    <source>
        <dbReference type="Proteomes" id="UP000494108"/>
    </source>
</evidence>
<accession>A0A6S6ZGB6</accession>
<keyword evidence="5" id="KW-0574">Periplasm</keyword>
<protein>
    <recommendedName>
        <fullName evidence="8">AlgX/AlgJ SGNH hydrolase-like domain-containing protein</fullName>
    </recommendedName>
</protein>
<feature type="signal peptide" evidence="7">
    <location>
        <begin position="1"/>
        <end position="29"/>
    </location>
</feature>
<evidence type="ECO:0000256" key="2">
    <source>
        <dbReference type="ARBA" id="ARBA00005182"/>
    </source>
</evidence>
<keyword evidence="3" id="KW-0808">Transferase</keyword>
<evidence type="ECO:0000256" key="1">
    <source>
        <dbReference type="ARBA" id="ARBA00004418"/>
    </source>
</evidence>
<dbReference type="Pfam" id="PF16822">
    <property type="entry name" value="ALGX"/>
    <property type="match status" value="1"/>
</dbReference>
<evidence type="ECO:0000256" key="5">
    <source>
        <dbReference type="ARBA" id="ARBA00022764"/>
    </source>
</evidence>
<name>A0A6S6ZGB6_9BURK</name>
<reference evidence="9 10" key="1">
    <citation type="submission" date="2020-04" db="EMBL/GenBank/DDBJ databases">
        <authorList>
            <person name="De Canck E."/>
        </authorList>
    </citation>
    <scope>NUCLEOTIDE SEQUENCE [LARGE SCALE GENOMIC DNA]</scope>
    <source>
        <strain evidence="9 10">LMG 3431</strain>
    </source>
</reference>
<dbReference type="RefSeq" id="WP_175176296.1">
    <property type="nucleotide sequence ID" value="NZ_CADIJX010000005.1"/>
</dbReference>
<evidence type="ECO:0000256" key="3">
    <source>
        <dbReference type="ARBA" id="ARBA00022679"/>
    </source>
</evidence>
<proteinExistence type="predicted"/>
<comment type="subcellular location">
    <subcellularLocation>
        <location evidence="1">Periplasm</location>
    </subcellularLocation>
</comment>
<dbReference type="UniPathway" id="UPA00286"/>
<organism evidence="9 10">
    <name type="scientific">Achromobacter pestifer</name>
    <dbReference type="NCBI Taxonomy" id="1353889"/>
    <lineage>
        <taxon>Bacteria</taxon>
        <taxon>Pseudomonadati</taxon>
        <taxon>Pseudomonadota</taxon>
        <taxon>Betaproteobacteria</taxon>
        <taxon>Burkholderiales</taxon>
        <taxon>Alcaligenaceae</taxon>
        <taxon>Achromobacter</taxon>
    </lineage>
</organism>
<keyword evidence="10" id="KW-1185">Reference proteome</keyword>
<dbReference type="AlphaFoldDB" id="A0A6S6ZGB6"/>
<keyword evidence="6" id="KW-0016">Alginate biosynthesis</keyword>
<dbReference type="CDD" id="cd14443">
    <property type="entry name" value="AlgX_N_like_2"/>
    <property type="match status" value="1"/>
</dbReference>
<dbReference type="GO" id="GO:0016740">
    <property type="term" value="F:transferase activity"/>
    <property type="evidence" value="ECO:0007669"/>
    <property type="project" value="UniProtKB-KW"/>
</dbReference>
<evidence type="ECO:0000256" key="7">
    <source>
        <dbReference type="SAM" id="SignalP"/>
    </source>
</evidence>
<evidence type="ECO:0000256" key="6">
    <source>
        <dbReference type="ARBA" id="ARBA00022841"/>
    </source>
</evidence>